<evidence type="ECO:0000313" key="2">
    <source>
        <dbReference type="EMBL" id="KIW58082.1"/>
    </source>
</evidence>
<evidence type="ECO:0000313" key="3">
    <source>
        <dbReference type="Proteomes" id="UP000054342"/>
    </source>
</evidence>
<dbReference type="STRING" id="348802.A0A0D2D6Z9"/>
<accession>A0A0D2D6Z9</accession>
<organism evidence="2 3">
    <name type="scientific">Exophiala xenobiotica</name>
    <dbReference type="NCBI Taxonomy" id="348802"/>
    <lineage>
        <taxon>Eukaryota</taxon>
        <taxon>Fungi</taxon>
        <taxon>Dikarya</taxon>
        <taxon>Ascomycota</taxon>
        <taxon>Pezizomycotina</taxon>
        <taxon>Eurotiomycetes</taxon>
        <taxon>Chaetothyriomycetidae</taxon>
        <taxon>Chaetothyriales</taxon>
        <taxon>Herpotrichiellaceae</taxon>
        <taxon>Exophiala</taxon>
    </lineage>
</organism>
<reference evidence="2 3" key="1">
    <citation type="submission" date="2015-01" db="EMBL/GenBank/DDBJ databases">
        <title>The Genome Sequence of Exophiala xenobiotica CBS118157.</title>
        <authorList>
            <consortium name="The Broad Institute Genomics Platform"/>
            <person name="Cuomo C."/>
            <person name="de Hoog S."/>
            <person name="Gorbushina A."/>
            <person name="Stielow B."/>
            <person name="Teixiera M."/>
            <person name="Abouelleil A."/>
            <person name="Chapman S.B."/>
            <person name="Priest M."/>
            <person name="Young S.K."/>
            <person name="Wortman J."/>
            <person name="Nusbaum C."/>
            <person name="Birren B."/>
        </authorList>
    </citation>
    <scope>NUCLEOTIDE SEQUENCE [LARGE SCALE GENOMIC DNA]</scope>
    <source>
        <strain evidence="2 3">CBS 118157</strain>
    </source>
</reference>
<evidence type="ECO:0000259" key="1">
    <source>
        <dbReference type="Pfam" id="PF01814"/>
    </source>
</evidence>
<dbReference type="AlphaFoldDB" id="A0A0D2D6Z9"/>
<sequence length="249" mass="28627">MQARNLLTLSARGLPRQIVRLTIPRSQPLRPILSQRQCLAYSTNHDQSPVSSHTMTGTHGGSVSEAIKHDHAELKDYYDKIINAKDNDTKTRYQNQFTWELARHSIGEELVVYPAMEQYVKDGTDMAEKDRMEHNRVKELLYEFQKLSPADEEFLPTLKSLWQHLSKHIEEEESHDLPMLEESLPAHETDSLSRSFARTKMFVPTRSHPMAPDKPPYETVAGLMAAPIDKLGDMFRKFPKDDETVRGTK</sequence>
<protein>
    <recommendedName>
        <fullName evidence="1">Hemerythrin-like domain-containing protein</fullName>
    </recommendedName>
</protein>
<dbReference type="Proteomes" id="UP000054342">
    <property type="component" value="Unassembled WGS sequence"/>
</dbReference>
<dbReference type="RefSeq" id="XP_013318666.1">
    <property type="nucleotide sequence ID" value="XM_013463212.1"/>
</dbReference>
<dbReference type="Gene3D" id="1.20.120.520">
    <property type="entry name" value="nmb1532 protein domain like"/>
    <property type="match status" value="1"/>
</dbReference>
<keyword evidence="3" id="KW-1185">Reference proteome</keyword>
<gene>
    <name evidence="2" type="ORF">PV05_02632</name>
</gene>
<dbReference type="Pfam" id="PF01814">
    <property type="entry name" value="Hemerythrin"/>
    <property type="match status" value="1"/>
</dbReference>
<feature type="domain" description="Hemerythrin-like" evidence="1">
    <location>
        <begin position="64"/>
        <end position="180"/>
    </location>
</feature>
<dbReference type="PANTHER" id="PTHR35585">
    <property type="entry name" value="HHE DOMAIN PROTEIN (AFU_ORTHOLOGUE AFUA_4G00730)"/>
    <property type="match status" value="1"/>
</dbReference>
<dbReference type="OrthoDB" id="9983919at2759"/>
<dbReference type="PANTHER" id="PTHR35585:SF1">
    <property type="entry name" value="HHE DOMAIN PROTEIN (AFU_ORTHOLOGUE AFUA_4G00730)"/>
    <property type="match status" value="1"/>
</dbReference>
<dbReference type="EMBL" id="KN847318">
    <property type="protein sequence ID" value="KIW58082.1"/>
    <property type="molecule type" value="Genomic_DNA"/>
</dbReference>
<proteinExistence type="predicted"/>
<dbReference type="GeneID" id="25324540"/>
<dbReference type="HOGENOM" id="CLU_079417_0_0_1"/>
<dbReference type="InterPro" id="IPR012312">
    <property type="entry name" value="Hemerythrin-like"/>
</dbReference>
<name>A0A0D2D6Z9_9EURO</name>